<dbReference type="InterPro" id="IPR016152">
    <property type="entry name" value="PTrfase/Anion_transptr"/>
</dbReference>
<accession>A0A5B8R8T7</accession>
<gene>
    <name evidence="2" type="primary">ptsN</name>
    <name evidence="2" type="ORF">KBTEX_01259</name>
</gene>
<organism evidence="2">
    <name type="scientific">uncultured organism</name>
    <dbReference type="NCBI Taxonomy" id="155900"/>
    <lineage>
        <taxon>unclassified sequences</taxon>
        <taxon>environmental samples</taxon>
    </lineage>
</organism>
<dbReference type="InterPro" id="IPR002178">
    <property type="entry name" value="PTS_EIIA_type-2_dom"/>
</dbReference>
<proteinExistence type="predicted"/>
<evidence type="ECO:0000313" key="2">
    <source>
        <dbReference type="EMBL" id="QEA04941.1"/>
    </source>
</evidence>
<dbReference type="AlphaFoldDB" id="A0A5B8R8T7"/>
<dbReference type="GO" id="GO:0030295">
    <property type="term" value="F:protein kinase activator activity"/>
    <property type="evidence" value="ECO:0007669"/>
    <property type="project" value="TreeGrafter"/>
</dbReference>
<sequence length="156" mass="16850">MNIAALLSPERVRYGAHATSKKRSLELLSELLNEDATGPDTRSIFESLIGRERLGSTGLGRGVALPHARLPGLDAPVAAVLNLDTGVDFDAVDRQPVDLLFALLVPEESTDEHLRILATLAEMFSDTAFCEHLRASGTDRSLYEQVSQRLVDGAPA</sequence>
<dbReference type="EMBL" id="MN079092">
    <property type="protein sequence ID" value="QEA04941.1"/>
    <property type="molecule type" value="Genomic_DNA"/>
</dbReference>
<dbReference type="Gene3D" id="3.40.930.10">
    <property type="entry name" value="Mannitol-specific EII, Chain A"/>
    <property type="match status" value="1"/>
</dbReference>
<feature type="domain" description="PTS EIIA type-2" evidence="1">
    <location>
        <begin position="5"/>
        <end position="149"/>
    </location>
</feature>
<dbReference type="CDD" id="cd00211">
    <property type="entry name" value="PTS_IIA_fru"/>
    <property type="match status" value="1"/>
</dbReference>
<dbReference type="PANTHER" id="PTHR47738">
    <property type="entry name" value="PTS SYSTEM FRUCTOSE-LIKE EIIA COMPONENT-RELATED"/>
    <property type="match status" value="1"/>
</dbReference>
<dbReference type="Pfam" id="PF00359">
    <property type="entry name" value="PTS_EIIA_2"/>
    <property type="match status" value="1"/>
</dbReference>
<evidence type="ECO:0000259" key="1">
    <source>
        <dbReference type="PROSITE" id="PS51094"/>
    </source>
</evidence>
<dbReference type="PANTHER" id="PTHR47738:SF1">
    <property type="entry name" value="NITROGEN REGULATORY PROTEIN"/>
    <property type="match status" value="1"/>
</dbReference>
<dbReference type="SUPFAM" id="SSF55804">
    <property type="entry name" value="Phoshotransferase/anion transport protein"/>
    <property type="match status" value="1"/>
</dbReference>
<reference evidence="2" key="1">
    <citation type="submission" date="2019-06" db="EMBL/GenBank/DDBJ databases">
        <authorList>
            <person name="Murdoch R.W."/>
            <person name="Fathepure B."/>
        </authorList>
    </citation>
    <scope>NUCLEOTIDE SEQUENCE</scope>
</reference>
<dbReference type="PROSITE" id="PS00372">
    <property type="entry name" value="PTS_EIIA_TYPE_2_HIS"/>
    <property type="match status" value="1"/>
</dbReference>
<dbReference type="PROSITE" id="PS51094">
    <property type="entry name" value="PTS_EIIA_TYPE_2"/>
    <property type="match status" value="1"/>
</dbReference>
<dbReference type="InterPro" id="IPR051541">
    <property type="entry name" value="PTS_SugarTrans_NitroReg"/>
</dbReference>
<name>A0A5B8R8T7_9ZZZZ</name>
<protein>
    <submittedName>
        <fullName evidence="2">Nitrogen regulatory protein</fullName>
    </submittedName>
</protein>